<dbReference type="Proteomes" id="UP000240357">
    <property type="component" value="Unassembled WGS sequence"/>
</dbReference>
<feature type="domain" description="Secretion system C-terminal sorting" evidence="1">
    <location>
        <begin position="438"/>
        <end position="503"/>
    </location>
</feature>
<protein>
    <recommendedName>
        <fullName evidence="1">Secretion system C-terminal sorting domain-containing protein</fullName>
    </recommendedName>
</protein>
<comment type="caution">
    <text evidence="2">The sequence shown here is derived from an EMBL/GenBank/DDBJ whole genome shotgun (WGS) entry which is preliminary data.</text>
</comment>
<dbReference type="OrthoDB" id="1488838at2"/>
<keyword evidence="3" id="KW-1185">Reference proteome</keyword>
<evidence type="ECO:0000259" key="1">
    <source>
        <dbReference type="Pfam" id="PF18962"/>
    </source>
</evidence>
<dbReference type="EMBL" id="PYFT01000001">
    <property type="protein sequence ID" value="PSR52269.1"/>
    <property type="molecule type" value="Genomic_DNA"/>
</dbReference>
<dbReference type="RefSeq" id="WP_106925727.1">
    <property type="nucleotide sequence ID" value="NZ_PYFT01000001.1"/>
</dbReference>
<organism evidence="2 3">
    <name type="scientific">Adhaeribacter arboris</name>
    <dbReference type="NCBI Taxonomy" id="2072846"/>
    <lineage>
        <taxon>Bacteria</taxon>
        <taxon>Pseudomonadati</taxon>
        <taxon>Bacteroidota</taxon>
        <taxon>Cytophagia</taxon>
        <taxon>Cytophagales</taxon>
        <taxon>Hymenobacteraceae</taxon>
        <taxon>Adhaeribacter</taxon>
    </lineage>
</organism>
<name>A0A2T2Y9S6_9BACT</name>
<reference evidence="2 3" key="1">
    <citation type="submission" date="2018-03" db="EMBL/GenBank/DDBJ databases">
        <title>Adhaeribacter sp. HMF7605 Genome sequencing and assembly.</title>
        <authorList>
            <person name="Kang H."/>
            <person name="Kang J."/>
            <person name="Cha I."/>
            <person name="Kim H."/>
            <person name="Joh K."/>
        </authorList>
    </citation>
    <scope>NUCLEOTIDE SEQUENCE [LARGE SCALE GENOMIC DNA]</scope>
    <source>
        <strain evidence="2 3">HMF7605</strain>
    </source>
</reference>
<dbReference type="InterPro" id="IPR026444">
    <property type="entry name" value="Secre_tail"/>
</dbReference>
<dbReference type="NCBIfam" id="TIGR04183">
    <property type="entry name" value="Por_Secre_tail"/>
    <property type="match status" value="1"/>
</dbReference>
<proteinExistence type="predicted"/>
<accession>A0A2T2Y9S6</accession>
<evidence type="ECO:0000313" key="3">
    <source>
        <dbReference type="Proteomes" id="UP000240357"/>
    </source>
</evidence>
<evidence type="ECO:0000313" key="2">
    <source>
        <dbReference type="EMBL" id="PSR52269.1"/>
    </source>
</evidence>
<sequence>MPYNALTSYGYSDTLTSKPLNLQNYNPAIDSVYLSFYWQAGGLAGSPDTYSATRPVFLALEFKDINGVWREVWRQQGQNQATNFQREDIPIQDPFYLYSGFQFRFRNSGVLKGTGDAWNLDYIYLNKKINPAKRLQEDVTISQRLNSLLNRYTAMPAWQFLANPTTELNDSTFTAINNLNNRFAPITWRGYTRVVSTAQPADTFLRGNAAIEPLAEQYLITGKPIVGSTFALGNDFIVKSAIFLNSRETFARTRQNDTIYRVTEFKDYYAYDDGTAESNFSLDKTGQRQGAYAFETNVPDRVKGIRVYLTKTNVPKNLINFRVWDAVDGNPATTAKAQQGFIIPAVESLNQFFDILFPASVPVEGSFFIGWSLSPSVVDFVNFGFDLNESAAGKIKYNNGNQWKEFKDERGALLLRPIMDKVTGSKDILPDQTQVKAFPNPSTGLITLQGPVTNWQVTDATGKLIVKGERKNQAGVQVNLSALANGLYFIHCQTKKGIIIKKISLNH</sequence>
<dbReference type="AlphaFoldDB" id="A0A2T2Y9S6"/>
<dbReference type="Pfam" id="PF18962">
    <property type="entry name" value="Por_Secre_tail"/>
    <property type="match status" value="1"/>
</dbReference>
<gene>
    <name evidence="2" type="ORF">AHMF7605_01385</name>
</gene>